<evidence type="ECO:0000313" key="3">
    <source>
        <dbReference type="Proteomes" id="UP000003374"/>
    </source>
</evidence>
<feature type="transmembrane region" description="Helical" evidence="1">
    <location>
        <begin position="224"/>
        <end position="243"/>
    </location>
</feature>
<protein>
    <recommendedName>
        <fullName evidence="4">DUF2157 domain-containing protein</fullName>
    </recommendedName>
</protein>
<gene>
    <name evidence="2" type="ORF">NB231_08730</name>
</gene>
<keyword evidence="3" id="KW-1185">Reference proteome</keyword>
<feature type="transmembrane region" description="Helical" evidence="1">
    <location>
        <begin position="44"/>
        <end position="62"/>
    </location>
</feature>
<sequence length="348" mass="39469">MRITRQDLIDAVDDGTLTRIQAELLWTRWQARGLHRPRFDFSHVAWYLGALIVISAMGWFMTEAWMRLGGAALTAIAILYAIGFVAAGHTLYFRQGQSVSGGLLFTLAVCMTPLAIFGIEHATGFWPQGDPGEYAAYFHWIKGSWLLMEVGTIVVGALALRWVRFPFLVAPIAFTLWYLSMDLTPLLFGKLEFAWHERLWVSLWFGLAMLLVAWFVDRRTREDYAFWLYLFGLIAFWGGLSLMDSDNEFSKLFYCLINVALMGFSLLLQRRVFMVFGAVGVFGYIGHLAQSVFRDSLLFPVTLTLVGLGVIWAGLLHHRHGARWEAALQARMPTWLGRLSGRLGSLDQ</sequence>
<feature type="transmembrane region" description="Helical" evidence="1">
    <location>
        <begin position="167"/>
        <end position="187"/>
    </location>
</feature>
<evidence type="ECO:0008006" key="4">
    <source>
        <dbReference type="Google" id="ProtNLM"/>
    </source>
</evidence>
<feature type="transmembrane region" description="Helical" evidence="1">
    <location>
        <begin position="139"/>
        <end position="160"/>
    </location>
</feature>
<keyword evidence="1" id="KW-0812">Transmembrane</keyword>
<evidence type="ECO:0000256" key="1">
    <source>
        <dbReference type="SAM" id="Phobius"/>
    </source>
</evidence>
<feature type="transmembrane region" description="Helical" evidence="1">
    <location>
        <begin position="273"/>
        <end position="291"/>
    </location>
</feature>
<evidence type="ECO:0000313" key="2">
    <source>
        <dbReference type="EMBL" id="EAR21329.1"/>
    </source>
</evidence>
<dbReference type="RefSeq" id="WP_005001533.1">
    <property type="nucleotide sequence ID" value="NZ_CH672427.1"/>
</dbReference>
<dbReference type="Proteomes" id="UP000003374">
    <property type="component" value="Unassembled WGS sequence"/>
</dbReference>
<dbReference type="EMBL" id="AAOF01000010">
    <property type="protein sequence ID" value="EAR21329.1"/>
    <property type="molecule type" value="Genomic_DNA"/>
</dbReference>
<feature type="transmembrane region" description="Helical" evidence="1">
    <location>
        <begin position="68"/>
        <end position="87"/>
    </location>
</feature>
<reference evidence="2 3" key="1">
    <citation type="submission" date="2006-02" db="EMBL/GenBank/DDBJ databases">
        <authorList>
            <person name="Waterbury J."/>
            <person name="Ferriera S."/>
            <person name="Johnson J."/>
            <person name="Kravitz S."/>
            <person name="Halpern A."/>
            <person name="Remington K."/>
            <person name="Beeson K."/>
            <person name="Tran B."/>
            <person name="Rogers Y.-H."/>
            <person name="Friedman R."/>
            <person name="Venter J.C."/>
        </authorList>
    </citation>
    <scope>NUCLEOTIDE SEQUENCE [LARGE SCALE GENOMIC DNA]</scope>
    <source>
        <strain evidence="2 3">Nb-231</strain>
    </source>
</reference>
<feature type="transmembrane region" description="Helical" evidence="1">
    <location>
        <begin position="199"/>
        <end position="217"/>
    </location>
</feature>
<comment type="caution">
    <text evidence="2">The sequence shown here is derived from an EMBL/GenBank/DDBJ whole genome shotgun (WGS) entry which is preliminary data.</text>
</comment>
<dbReference type="HOGENOM" id="CLU_058682_0_0_6"/>
<feature type="transmembrane region" description="Helical" evidence="1">
    <location>
        <begin position="249"/>
        <end position="268"/>
    </location>
</feature>
<keyword evidence="1" id="KW-0472">Membrane</keyword>
<dbReference type="OrthoDB" id="1675191at2"/>
<accession>A4BSQ9</accession>
<organism evidence="2 3">
    <name type="scientific">Nitrococcus mobilis Nb-231</name>
    <dbReference type="NCBI Taxonomy" id="314278"/>
    <lineage>
        <taxon>Bacteria</taxon>
        <taxon>Pseudomonadati</taxon>
        <taxon>Pseudomonadota</taxon>
        <taxon>Gammaproteobacteria</taxon>
        <taxon>Chromatiales</taxon>
        <taxon>Ectothiorhodospiraceae</taxon>
        <taxon>Nitrococcus</taxon>
    </lineage>
</organism>
<proteinExistence type="predicted"/>
<dbReference type="eggNOG" id="ENOG502Z7N0">
    <property type="taxonomic scope" value="Bacteria"/>
</dbReference>
<name>A4BSQ9_9GAMM</name>
<feature type="transmembrane region" description="Helical" evidence="1">
    <location>
        <begin position="297"/>
        <end position="316"/>
    </location>
</feature>
<keyword evidence="1" id="KW-1133">Transmembrane helix</keyword>
<dbReference type="AlphaFoldDB" id="A4BSQ9"/>
<feature type="transmembrane region" description="Helical" evidence="1">
    <location>
        <begin position="99"/>
        <end position="119"/>
    </location>
</feature>